<dbReference type="EMBL" id="JAALAA010000025">
    <property type="protein sequence ID" value="NGN95491.1"/>
    <property type="molecule type" value="Genomic_DNA"/>
</dbReference>
<keyword evidence="2" id="KW-1185">Reference proteome</keyword>
<comment type="caution">
    <text evidence="1">The sequence shown here is derived from an EMBL/GenBank/DDBJ whole genome shotgun (WGS) entry which is preliminary data.</text>
</comment>
<organism evidence="1 2">
    <name type="scientific">Nocardioides turkmenicus</name>
    <dbReference type="NCBI Taxonomy" id="2711220"/>
    <lineage>
        <taxon>Bacteria</taxon>
        <taxon>Bacillati</taxon>
        <taxon>Actinomycetota</taxon>
        <taxon>Actinomycetes</taxon>
        <taxon>Propionibacteriales</taxon>
        <taxon>Nocardioidaceae</taxon>
        <taxon>Nocardioides</taxon>
    </lineage>
</organism>
<gene>
    <name evidence="1" type="ORF">G5C66_22480</name>
</gene>
<evidence type="ECO:0000313" key="2">
    <source>
        <dbReference type="Proteomes" id="UP000483261"/>
    </source>
</evidence>
<dbReference type="Proteomes" id="UP000483261">
    <property type="component" value="Unassembled WGS sequence"/>
</dbReference>
<name>A0A6M1RA83_9ACTN</name>
<proteinExistence type="predicted"/>
<dbReference type="AlphaFoldDB" id="A0A6M1RA83"/>
<reference evidence="1 2" key="1">
    <citation type="submission" date="2020-02" db="EMBL/GenBank/DDBJ databases">
        <title>Whole-genome analyses of novel actinobacteria.</title>
        <authorList>
            <person name="Sahin N."/>
        </authorList>
    </citation>
    <scope>NUCLEOTIDE SEQUENCE [LARGE SCALE GENOMIC DNA]</scope>
    <source>
        <strain evidence="1 2">KC13</strain>
    </source>
</reference>
<protein>
    <submittedName>
        <fullName evidence="1">Uncharacterized protein</fullName>
    </submittedName>
</protein>
<accession>A0A6M1RA83</accession>
<sequence length="134" mass="15242">MRKPGYFATFRGTDYEVHILGRTWVEIRPDAVKGDLRRDFPGAIEYGSDDGRPWLRLPEDALDRYYSVRVNATWYGEPVWVEGIGDDGLIGIGYLGSSDFARTHGLRGQEREGFFGEVPEAELSEIRVTEKDLL</sequence>
<dbReference type="RefSeq" id="WP_165113314.1">
    <property type="nucleotide sequence ID" value="NZ_JAALAA010000025.1"/>
</dbReference>
<evidence type="ECO:0000313" key="1">
    <source>
        <dbReference type="EMBL" id="NGN95491.1"/>
    </source>
</evidence>